<protein>
    <submittedName>
        <fullName evidence="2">Hipothetical protein</fullName>
    </submittedName>
</protein>
<sequence length="1095" mass="117644">MTVFCRSLLRKRYHIGTAAHSPPNDAPHQLLGGAVHRRHGLVQNQAGRVAQQGAGEADALPLARREQRAVPADLGAVLAGQRLDEVVDLARRRRRRQLLVGGTLVAVAQVLLDGHGEDQGVLVHHGEDLAAQPARTQLTQVGAVQQDAALSRPVERREQVRGGALAHAVGSDDGHDLAGLDPEADVAQDGGLGAVVVAEGHVLELEFASHGVQLPALILGVLQVMDFVNAVERDGGLGHLRCDLTTTGYAQAEERTVQNEGGEVAHGDVTGLHLVGPAVEHHQGRQVEAGQNGAHEDALRVADALGDGVAAVEGVGERLDFVGLLAEVHHALDTVDHLVGLPDGRIQQLLPLALRALDDRGIPDDEEAEEGDAGHGDGVVQQFGDEQAGGPGVEKGGALHQQLSEHLLARALLDQVDCVVHFGDAEPGGNAARRIEGQCGAEERLEHGEWAVDGGGCLTSQSGCAARRHGAPGSGVLDLSGASGVDDCADDSRIEHVGGRVHDHSAASDEQARLLLGLEFGKEAADCIADGDFTGFSRLRLRRRAYGKMRKVGYIGVGKTDASAKEASLGNGVWGWHLGIDIKHYCRNSSKDVESRLREIVDGHIAVPPPQELRLDARVEASGAMVRRVRRGWSVVGIPGLSPGTQEEDHLRHLGGAGTKVSAEESRHLEREALLEEIFAEAFMMAPEVTDGSLQQRRAFSRLVTNVAATFDVDGYRWMLGIIKGRRATERFAQAVAHPNFSQPHCDKGSWVSPSHTFGTSAKFPGGPFRGGTGYDLVKWMGNLYTHAHTPASVEQPGLQNMIVQSFQQIKGVIQSILAVVVDFVPPMIITMSLPCLPMLTGINCLGSVLYPISATDFTMADVTDSVMNGVISSFPAKYAAKVGHTSDAQYYLCATVYLGMYCASLFPICVTGAAKVTETFPLCFVQCLATLIACPGFWMDDIAIPCSNLSMPPFCSFSAFINHWRVPPQHTTYDQSHQYPEGCPGYDPEMADTPMDLYDKKKAPDSAIARAAKEKPLEAFHLKRPPAREGFEGACDCAAIKDVCKLHLPYPVYVNADRVTAETHYQVPERIGEQERRCCEECKPIWDILENDSL</sequence>
<reference evidence="2 3" key="1">
    <citation type="submission" date="2021-06" db="EMBL/GenBank/DDBJ databases">
        <title>Genome sequence of Babesia caballi.</title>
        <authorList>
            <person name="Yamagishi J."/>
            <person name="Kidaka T."/>
            <person name="Ochi A."/>
        </authorList>
    </citation>
    <scope>NUCLEOTIDE SEQUENCE [LARGE SCALE GENOMIC DNA]</scope>
    <source>
        <strain evidence="2">USDA-D6B2</strain>
    </source>
</reference>
<dbReference type="AntiFam" id="ANF00095">
    <property type="entry name" value="Shadow ORF (opposite ABC transporters)"/>
</dbReference>
<dbReference type="RefSeq" id="XP_067718274.1">
    <property type="nucleotide sequence ID" value="XM_067862173.1"/>
</dbReference>
<dbReference type="GeneID" id="94197686"/>
<evidence type="ECO:0000313" key="2">
    <source>
        <dbReference type="EMBL" id="GIX66205.1"/>
    </source>
</evidence>
<dbReference type="EMBL" id="BPLF01000006">
    <property type="protein sequence ID" value="GIX66205.1"/>
    <property type="molecule type" value="Genomic_DNA"/>
</dbReference>
<name>A0AAV4M1X6_BABCB</name>
<accession>A0AAV4M1X6</accession>
<evidence type="ECO:0000256" key="1">
    <source>
        <dbReference type="SAM" id="MobiDB-lite"/>
    </source>
</evidence>
<evidence type="ECO:0000313" key="3">
    <source>
        <dbReference type="Proteomes" id="UP001497744"/>
    </source>
</evidence>
<organism evidence="2 3">
    <name type="scientific">Babesia caballi</name>
    <dbReference type="NCBI Taxonomy" id="5871"/>
    <lineage>
        <taxon>Eukaryota</taxon>
        <taxon>Sar</taxon>
        <taxon>Alveolata</taxon>
        <taxon>Apicomplexa</taxon>
        <taxon>Aconoidasida</taxon>
        <taxon>Piroplasmida</taxon>
        <taxon>Babesiidae</taxon>
        <taxon>Babesia</taxon>
    </lineage>
</organism>
<keyword evidence="3" id="KW-1185">Reference proteome</keyword>
<comment type="caution">
    <text evidence="2">The sequence shown here is derived from an EMBL/GenBank/DDBJ whole genome shotgun (WGS) entry which is preliminary data.</text>
</comment>
<dbReference type="AlphaFoldDB" id="A0AAV4M1X6"/>
<proteinExistence type="predicted"/>
<dbReference type="Proteomes" id="UP001497744">
    <property type="component" value="Unassembled WGS sequence"/>
</dbReference>
<feature type="region of interest" description="Disordered" evidence="1">
    <location>
        <begin position="363"/>
        <end position="392"/>
    </location>
</feature>
<gene>
    <name evidence="2" type="ORF">BcabD6B2_56410</name>
</gene>